<dbReference type="RefSeq" id="XP_024510149.1">
    <property type="nucleotide sequence ID" value="XM_024644608.1"/>
</dbReference>
<name>A0A090N0M6_STRRB</name>
<sequence length="673" mass="76763">MEADLYERILEALQSNKASAILNIPYTLPLKKIILSSFNYISGPELQFVWELECDQYCDSHSSILCIDKDDDFTTTNTNENYTESTNSHITSTTESLEDVGTDSRKDNYEEIDNPLEEDLYIGVENEGRNSFTQYHKNSPTKCSSMIKSTFSQLSQNDYLDDETNLENFKISKDFSIESGVDSGIGATLSVNSDLCFLDQTPPAGNLLNELISSGYLVYKEYEEEEMRILEEQKIAAAAACTSIKNLSLSQNITLNSALNVDSDMLDQITADPSKERIDDDEFIVKVVLAEQICSMQTSNVPIYNKMISVPSRHLFCLSTMFPMKRYDGPMIMFAITLIVPLDQKHWLLEKQSMIEKFLITSIPKLKASFLIESMIDFICRLTNDFQLLTHNFCALEKYKFFKRSTFAKLKISESYLSKINLQTKEVQFLSQCITGCLITQGRCVILSDNVDAANEIMLALAPFVDPKKYHLCIKPLSYSFCPYFHLQAVKRNQRLNVLEESLAIPEPFCIIDTDELCVFLTGTYASKHAWNKHILTLAVHDIISEKNININNILNKRKEHLNPVKASSEVLQLLNHMFLLPNERSPRLLLIYQFKLNLELRASAFIDYVRDVSKPKVNDKKNAIASKWSLITARKQLSLISDSTFSIILAEADRQIENFSEFVFTTAKEFSR</sequence>
<dbReference type="EMBL" id="LN609530">
    <property type="protein sequence ID" value="CEF70953.1"/>
    <property type="molecule type" value="Genomic_DNA"/>
</dbReference>
<dbReference type="GO" id="GO:0005768">
    <property type="term" value="C:endosome"/>
    <property type="evidence" value="ECO:0007669"/>
    <property type="project" value="TreeGrafter"/>
</dbReference>
<dbReference type="STRING" id="34506.A0A090N0M6"/>
<dbReference type="GO" id="GO:0006914">
    <property type="term" value="P:autophagy"/>
    <property type="evidence" value="ECO:0007669"/>
    <property type="project" value="TreeGrafter"/>
</dbReference>
<evidence type="ECO:0000313" key="4">
    <source>
        <dbReference type="WBParaSite" id="SRAE_X000028300.1"/>
    </source>
</evidence>
<evidence type="ECO:0000313" key="5">
    <source>
        <dbReference type="WormBase" id="SRAE_X000028300"/>
    </source>
</evidence>
<accession>A0A090N0M6</accession>
<dbReference type="PROSITE" id="PS51835">
    <property type="entry name" value="DENN_C9ORF72"/>
    <property type="match status" value="1"/>
</dbReference>
<dbReference type="Pfam" id="PF15019">
    <property type="entry name" value="C9orf72-like"/>
    <property type="match status" value="1"/>
</dbReference>
<dbReference type="GO" id="GO:0006897">
    <property type="term" value="P:endocytosis"/>
    <property type="evidence" value="ECO:0007669"/>
    <property type="project" value="TreeGrafter"/>
</dbReference>
<organism evidence="2">
    <name type="scientific">Strongyloides ratti</name>
    <name type="common">Parasitic roundworm</name>
    <dbReference type="NCBI Taxonomy" id="34506"/>
    <lineage>
        <taxon>Eukaryota</taxon>
        <taxon>Metazoa</taxon>
        <taxon>Ecdysozoa</taxon>
        <taxon>Nematoda</taxon>
        <taxon>Chromadorea</taxon>
        <taxon>Rhabditida</taxon>
        <taxon>Tylenchina</taxon>
        <taxon>Panagrolaimomorpha</taxon>
        <taxon>Strongyloidoidea</taxon>
        <taxon>Strongyloididae</taxon>
        <taxon>Strongyloides</taxon>
    </lineage>
</organism>
<dbReference type="PANTHER" id="PTHR31855">
    <property type="entry name" value="GUANINE NUCLEOTIDE EXCHANGE C9ORF72"/>
    <property type="match status" value="1"/>
</dbReference>
<keyword evidence="3" id="KW-1185">Reference proteome</keyword>
<dbReference type="GO" id="GO:0005776">
    <property type="term" value="C:autophagosome"/>
    <property type="evidence" value="ECO:0007669"/>
    <property type="project" value="TreeGrafter"/>
</dbReference>
<reference evidence="2 3" key="1">
    <citation type="submission" date="2014-09" db="EMBL/GenBank/DDBJ databases">
        <authorList>
            <person name="Martin A.A."/>
        </authorList>
    </citation>
    <scope>NUCLEOTIDE SEQUENCE</scope>
    <source>
        <strain evidence="3">ED321</strain>
        <strain evidence="2">ED321 Heterogonic</strain>
    </source>
</reference>
<protein>
    <submittedName>
        <fullName evidence="2">Protein C9orf72</fullName>
    </submittedName>
</protein>
<dbReference type="AlphaFoldDB" id="A0A090N0M6"/>
<dbReference type="PANTHER" id="PTHR31855:SF2">
    <property type="entry name" value="GUANINE NUCLEOTIDE EXCHANGE FACTOR C9ORF72"/>
    <property type="match status" value="1"/>
</dbReference>
<gene>
    <name evidence="2 4 5" type="ORF">SRAE_X000028300</name>
</gene>
<dbReference type="Proteomes" id="UP000035682">
    <property type="component" value="Unplaced"/>
</dbReference>
<dbReference type="GO" id="GO:0005085">
    <property type="term" value="F:guanyl-nucleotide exchange factor activity"/>
    <property type="evidence" value="ECO:0007669"/>
    <property type="project" value="InterPro"/>
</dbReference>
<evidence type="ECO:0000313" key="3">
    <source>
        <dbReference type="Proteomes" id="UP000035682"/>
    </source>
</evidence>
<dbReference type="WormBase" id="SRAE_X000028300">
    <property type="protein sequence ID" value="SRP01692"/>
    <property type="gene ID" value="WBGene00265839"/>
</dbReference>
<evidence type="ECO:0000256" key="1">
    <source>
        <dbReference type="SAM" id="MobiDB-lite"/>
    </source>
</evidence>
<dbReference type="OMA" id="MIMFAIT"/>
<feature type="region of interest" description="Disordered" evidence="1">
    <location>
        <begin position="78"/>
        <end position="102"/>
    </location>
</feature>
<evidence type="ECO:0000313" key="2">
    <source>
        <dbReference type="EMBL" id="CEF70953.1"/>
    </source>
</evidence>
<feature type="compositionally biased region" description="Low complexity" evidence="1">
    <location>
        <begin position="78"/>
        <end position="88"/>
    </location>
</feature>
<reference evidence="4" key="2">
    <citation type="submission" date="2020-12" db="UniProtKB">
        <authorList>
            <consortium name="WormBaseParasite"/>
        </authorList>
    </citation>
    <scope>IDENTIFICATION</scope>
</reference>
<dbReference type="WBParaSite" id="SRAE_X000028300.1">
    <property type="protein sequence ID" value="SRAE_X000028300.1"/>
    <property type="gene ID" value="WBGene00265839"/>
</dbReference>
<proteinExistence type="predicted"/>
<dbReference type="CTD" id="36383333"/>
<dbReference type="InterPro" id="IPR027819">
    <property type="entry name" value="C9orf72"/>
</dbReference>
<dbReference type="OrthoDB" id="10252077at2759"/>
<dbReference type="GeneID" id="36383333"/>